<reference evidence="2" key="1">
    <citation type="submission" date="2022-11" db="UniProtKB">
        <authorList>
            <consortium name="WormBaseParasite"/>
        </authorList>
    </citation>
    <scope>IDENTIFICATION</scope>
</reference>
<dbReference type="Proteomes" id="UP000887579">
    <property type="component" value="Unplaced"/>
</dbReference>
<protein>
    <submittedName>
        <fullName evidence="2">Uncharacterized protein</fullName>
    </submittedName>
</protein>
<sequence>MEDQLPLLIKELSANEFQNVKQKIRNLYNEATKLDSDFSEMAQIPTTVAEEIFKDYSDPKNGIKAIARKNNVELRVIAQVFSDRYMKEGYEYLRQNYPLRIFKTFQLERPLLLDLALLIRTVDEPTTIFICSLNGLCISVSQLLLSLSLINIYMDNPRPTASILNTPFNCAEEKTDLFMLNPSLLVESMLALEEEEMHASSCLNDIRFVSAAMNDVKEIRERTSAIDKPLQSLHKFDMSFDNLMKFNSTKTVENLKNNIKDLENNRIRNIYPLATGEQLFDMIFPEVKPDMEVYVSVSKNNVQNYLYGKILKVINENTFDVKLNSAEMGSNTVLKVNRASLAYGKACKEIDLPIGTRVIAFFKPRNRTEQRLFTNQWWPGTIGRDSSSDPNSEYFVFFDCDQEAYIPRNFVRLHFDQAIDNKMDTEQFFVVPSENYLKAAGRKEFLKHYLYSNRTIHGNNIGTTIAAINNRKVYQANILDIDRDLFLLRYNKTDRNTDTEPGRGCTDLRCYKHNHFDEWVYRGSNTKLNPPDEKRTKRRNRFTGGPTATSGGGGDIKIPTAKKSTSSMKVDVISRGTLFDDDDYDIKEKKEKAKKVKRMELKAPEWHRHFDRSPHEKHGPTCLSKYASKIKEIGKATWDKVKSPYFIPIVNGWTRKTLVYSAVYSAKKHTKGYIIYEAPCGSSFHRIEQVAEYLRATESQLPIFYFNFNANIRPEVLCKEFYPESLIDTDYAIGMEDVPIPVVNAVDLGRSKPKMVYNTKRYAHDENISKLLQEFAFQTVCFCECKDDCSDPKKCSCQQLTYTEHARLDDQLQAPYPLYQNGCVDYKVQSGIYECNNLCHCKRNLCNNYVAQRKVVIPLQLFLTPQSGWGVRTLVDIPKGSFISTYSGEILNNALAEQLKHSDIYYAETDLIEDFENVKLDKGLDIPDEGVEIDMPQSTGPKEGIQLTEYFQDDLTFIVDAFEEGNIGRFYNHSCEPNMFIQNVFTDTHDLRLPCLAFFAASEVKAGTELTWDYGYTNYDRKVRCHCGASKCRGSHFGSESCRACAAFFRRTVALKLRYTCRSNKHCAISKELRCLCRYCRYEKCVKVGMRPENVQLNRFDPLPAIKPDTNHPSPPPLLSSSTSTSISFSIPDIPSLQTSNLNNFGIIQDRNSVIMSSNIEANACQQVMATIFNNRISQDSSTTTLIGSMQEAYRRMIEKRKLCQRAANSEENSLKNIFEAGNFPTITNVTEFSAFEHVKATKMQLMLLAEFCVEIKYFSQLITDKKLQLFKRNWRSLMLLDRAYETSSLLGFDETDTRVIIYNYKAFDVYQVKCTENETKNMPRDEIQRLFSPSIKAIYEQVVRPIKRLKPSEFEYLTMMGLIIWKCENTELNSNFVDTAKSELLESLHNYFINEKKLFCYAQRLTEIMEIISAIEKAIDKTNEDAVLSQLFDVFQCDIYFSKLFDE</sequence>
<organism evidence="1 2">
    <name type="scientific">Panagrolaimus sp. ES5</name>
    <dbReference type="NCBI Taxonomy" id="591445"/>
    <lineage>
        <taxon>Eukaryota</taxon>
        <taxon>Metazoa</taxon>
        <taxon>Ecdysozoa</taxon>
        <taxon>Nematoda</taxon>
        <taxon>Chromadorea</taxon>
        <taxon>Rhabditida</taxon>
        <taxon>Tylenchina</taxon>
        <taxon>Panagrolaimomorpha</taxon>
        <taxon>Panagrolaimoidea</taxon>
        <taxon>Panagrolaimidae</taxon>
        <taxon>Panagrolaimus</taxon>
    </lineage>
</organism>
<evidence type="ECO:0000313" key="1">
    <source>
        <dbReference type="Proteomes" id="UP000887579"/>
    </source>
</evidence>
<name>A0AC34GVH1_9BILA</name>
<proteinExistence type="predicted"/>
<accession>A0AC34GVH1</accession>
<dbReference type="WBParaSite" id="ES5_v2.g8624.t1">
    <property type="protein sequence ID" value="ES5_v2.g8624.t1"/>
    <property type="gene ID" value="ES5_v2.g8624"/>
</dbReference>
<evidence type="ECO:0000313" key="2">
    <source>
        <dbReference type="WBParaSite" id="ES5_v2.g8624.t1"/>
    </source>
</evidence>